<reference evidence="1" key="1">
    <citation type="submission" date="2014-11" db="EMBL/GenBank/DDBJ databases">
        <authorList>
            <person name="Amaro Gonzalez C."/>
        </authorList>
    </citation>
    <scope>NUCLEOTIDE SEQUENCE</scope>
</reference>
<name>A0A0E9PN84_ANGAN</name>
<organism evidence="1">
    <name type="scientific">Anguilla anguilla</name>
    <name type="common">European freshwater eel</name>
    <name type="synonym">Muraena anguilla</name>
    <dbReference type="NCBI Taxonomy" id="7936"/>
    <lineage>
        <taxon>Eukaryota</taxon>
        <taxon>Metazoa</taxon>
        <taxon>Chordata</taxon>
        <taxon>Craniata</taxon>
        <taxon>Vertebrata</taxon>
        <taxon>Euteleostomi</taxon>
        <taxon>Actinopterygii</taxon>
        <taxon>Neopterygii</taxon>
        <taxon>Teleostei</taxon>
        <taxon>Anguilliformes</taxon>
        <taxon>Anguillidae</taxon>
        <taxon>Anguilla</taxon>
    </lineage>
</organism>
<protein>
    <submittedName>
        <fullName evidence="1">Uncharacterized protein</fullName>
    </submittedName>
</protein>
<proteinExistence type="predicted"/>
<reference evidence="1" key="2">
    <citation type="journal article" date="2015" name="Fish Shellfish Immunol.">
        <title>Early steps in the European eel (Anguilla anguilla)-Vibrio vulnificus interaction in the gills: Role of the RtxA13 toxin.</title>
        <authorList>
            <person name="Callol A."/>
            <person name="Pajuelo D."/>
            <person name="Ebbesson L."/>
            <person name="Teles M."/>
            <person name="MacKenzie S."/>
            <person name="Amaro C."/>
        </authorList>
    </citation>
    <scope>NUCLEOTIDE SEQUENCE</scope>
</reference>
<evidence type="ECO:0000313" key="1">
    <source>
        <dbReference type="EMBL" id="JAH05550.1"/>
    </source>
</evidence>
<dbReference type="EMBL" id="GBXM01103027">
    <property type="protein sequence ID" value="JAH05550.1"/>
    <property type="molecule type" value="Transcribed_RNA"/>
</dbReference>
<dbReference type="AlphaFoldDB" id="A0A0E9PN84"/>
<sequence length="33" mass="3833">MLMPLPLIYVFYIQRAVTPLLHIVAAPKSYLFL</sequence>
<accession>A0A0E9PN84</accession>